<dbReference type="PANTHER" id="PTHR46293:SF9">
    <property type="entry name" value="E3 UBIQUITIN PROTEIN LIGASE DRIP1-LIKE"/>
    <property type="match status" value="1"/>
</dbReference>
<gene>
    <name evidence="1" type="ORF">Golob_024090</name>
</gene>
<organism evidence="1 2">
    <name type="scientific">Gossypium lobatum</name>
    <dbReference type="NCBI Taxonomy" id="34289"/>
    <lineage>
        <taxon>Eukaryota</taxon>
        <taxon>Viridiplantae</taxon>
        <taxon>Streptophyta</taxon>
        <taxon>Embryophyta</taxon>
        <taxon>Tracheophyta</taxon>
        <taxon>Spermatophyta</taxon>
        <taxon>Magnoliopsida</taxon>
        <taxon>eudicotyledons</taxon>
        <taxon>Gunneridae</taxon>
        <taxon>Pentapetalae</taxon>
        <taxon>rosids</taxon>
        <taxon>malvids</taxon>
        <taxon>Malvales</taxon>
        <taxon>Malvaceae</taxon>
        <taxon>Malvoideae</taxon>
        <taxon>Gossypium</taxon>
    </lineage>
</organism>
<protein>
    <recommendedName>
        <fullName evidence="3">RING-type domain-containing protein</fullName>
    </recommendedName>
</protein>
<evidence type="ECO:0000313" key="2">
    <source>
        <dbReference type="Proteomes" id="UP000593572"/>
    </source>
</evidence>
<sequence>MSNDYINVQRRPLMEFLTCPLCSNIYREATTICVCLHTCNYLMLNILLLSKNNKKTLVVYVSKLLDVEITLCVRPTVCKQCIYEKVEKEKTHYCPMCDAYLGSIPQHMLR</sequence>
<accession>A0A7J8ND84</accession>
<evidence type="ECO:0008006" key="3">
    <source>
        <dbReference type="Google" id="ProtNLM"/>
    </source>
</evidence>
<keyword evidence="2" id="KW-1185">Reference proteome</keyword>
<evidence type="ECO:0000313" key="1">
    <source>
        <dbReference type="EMBL" id="MBA0574820.1"/>
    </source>
</evidence>
<dbReference type="Proteomes" id="UP000593572">
    <property type="component" value="Unassembled WGS sequence"/>
</dbReference>
<comment type="caution">
    <text evidence="1">The sequence shown here is derived from an EMBL/GenBank/DDBJ whole genome shotgun (WGS) entry which is preliminary data.</text>
</comment>
<dbReference type="InterPro" id="IPR044807">
    <property type="entry name" value="DRIP1-like"/>
</dbReference>
<name>A0A7J8ND84_9ROSI</name>
<dbReference type="EMBL" id="JABEZX010012138">
    <property type="protein sequence ID" value="MBA0574820.1"/>
    <property type="molecule type" value="Genomic_DNA"/>
</dbReference>
<dbReference type="AlphaFoldDB" id="A0A7J8ND84"/>
<dbReference type="InterPro" id="IPR013083">
    <property type="entry name" value="Znf_RING/FYVE/PHD"/>
</dbReference>
<proteinExistence type="predicted"/>
<dbReference type="Gene3D" id="3.30.40.10">
    <property type="entry name" value="Zinc/RING finger domain, C3HC4 (zinc finger)"/>
    <property type="match status" value="1"/>
</dbReference>
<dbReference type="GO" id="GO:0004842">
    <property type="term" value="F:ubiquitin-protein transferase activity"/>
    <property type="evidence" value="ECO:0007669"/>
    <property type="project" value="InterPro"/>
</dbReference>
<reference evidence="1 2" key="1">
    <citation type="journal article" date="2019" name="Genome Biol. Evol.">
        <title>Insights into the evolution of the New World diploid cottons (Gossypium, subgenus Houzingenia) based on genome sequencing.</title>
        <authorList>
            <person name="Grover C.E."/>
            <person name="Arick M.A. 2nd"/>
            <person name="Thrash A."/>
            <person name="Conover J.L."/>
            <person name="Sanders W.S."/>
            <person name="Peterson D.G."/>
            <person name="Frelichowski J.E."/>
            <person name="Scheffler J.A."/>
            <person name="Scheffler B.E."/>
            <person name="Wendel J.F."/>
        </authorList>
    </citation>
    <scope>NUCLEOTIDE SEQUENCE [LARGE SCALE GENOMIC DNA]</scope>
    <source>
        <strain evidence="1">157</strain>
        <tissue evidence="1">Leaf</tissue>
    </source>
</reference>
<dbReference type="PANTHER" id="PTHR46293">
    <property type="entry name" value="E3 UBIQUITIN PROTEIN LIGASE DRIP1"/>
    <property type="match status" value="1"/>
</dbReference>